<evidence type="ECO:0000256" key="6">
    <source>
        <dbReference type="ARBA" id="ARBA00022845"/>
    </source>
</evidence>
<comment type="subcellular location">
    <subcellularLocation>
        <location evidence="1">Cytoplasm</location>
    </subcellularLocation>
</comment>
<keyword evidence="3" id="KW-0479">Metal-binding</keyword>
<dbReference type="EMBL" id="JAIZAY010000009">
    <property type="protein sequence ID" value="KAJ8035609.1"/>
    <property type="molecule type" value="Genomic_DNA"/>
</dbReference>
<comment type="caution">
    <text evidence="11">The sequence shown here is derived from an EMBL/GenBank/DDBJ whole genome shotgun (WGS) entry which is preliminary data.</text>
</comment>
<evidence type="ECO:0000256" key="2">
    <source>
        <dbReference type="ARBA" id="ARBA00022490"/>
    </source>
</evidence>
<dbReference type="GO" id="GO:0003723">
    <property type="term" value="F:RNA binding"/>
    <property type="evidence" value="ECO:0007669"/>
    <property type="project" value="UniProtKB-UniRule"/>
</dbReference>
<dbReference type="GO" id="GO:0006417">
    <property type="term" value="P:regulation of translation"/>
    <property type="evidence" value="ECO:0007669"/>
    <property type="project" value="UniProtKB-UniRule"/>
</dbReference>
<dbReference type="InterPro" id="IPR008705">
    <property type="entry name" value="Nanos/Xcar2"/>
</dbReference>
<accession>A0A9Q1H738</accession>
<dbReference type="Proteomes" id="UP001152320">
    <property type="component" value="Chromosome 9"/>
</dbReference>
<dbReference type="OrthoDB" id="10010129at2759"/>
<evidence type="ECO:0000259" key="10">
    <source>
        <dbReference type="PROSITE" id="PS51522"/>
    </source>
</evidence>
<evidence type="ECO:0000256" key="5">
    <source>
        <dbReference type="ARBA" id="ARBA00022833"/>
    </source>
</evidence>
<dbReference type="GO" id="GO:0008270">
    <property type="term" value="F:zinc ion binding"/>
    <property type="evidence" value="ECO:0007669"/>
    <property type="project" value="UniProtKB-KW"/>
</dbReference>
<organism evidence="11 12">
    <name type="scientific">Holothuria leucospilota</name>
    <name type="common">Black long sea cucumber</name>
    <name type="synonym">Mertensiothuria leucospilota</name>
    <dbReference type="NCBI Taxonomy" id="206669"/>
    <lineage>
        <taxon>Eukaryota</taxon>
        <taxon>Metazoa</taxon>
        <taxon>Echinodermata</taxon>
        <taxon>Eleutherozoa</taxon>
        <taxon>Echinozoa</taxon>
        <taxon>Holothuroidea</taxon>
        <taxon>Aspidochirotacea</taxon>
        <taxon>Aspidochirotida</taxon>
        <taxon>Holothuriidae</taxon>
        <taxon>Holothuria</taxon>
    </lineage>
</organism>
<dbReference type="PROSITE" id="PS51522">
    <property type="entry name" value="ZF_NANOS"/>
    <property type="match status" value="1"/>
</dbReference>
<evidence type="ECO:0000313" key="11">
    <source>
        <dbReference type="EMBL" id="KAJ8035609.1"/>
    </source>
</evidence>
<dbReference type="Gene3D" id="4.10.60.30">
    <property type="entry name" value="Nanos, RNA-binding domain"/>
    <property type="match status" value="1"/>
</dbReference>
<name>A0A9Q1H738_HOLLE</name>
<keyword evidence="5" id="KW-0862">Zinc</keyword>
<gene>
    <name evidence="11" type="ORF">HOLleu_19338</name>
</gene>
<keyword evidence="7 8" id="KW-0694">RNA-binding</keyword>
<feature type="region of interest" description="Disordered" evidence="9">
    <location>
        <begin position="25"/>
        <end position="71"/>
    </location>
</feature>
<dbReference type="InterPro" id="IPR024161">
    <property type="entry name" value="Znf_nanos-typ"/>
</dbReference>
<sequence length="165" mass="18689">MAEFCPLKDYFGLNALVSKIVNEDEFQPSKSSSVAPTGRPEISRSSPTYVDHTSPHTSPPSQRNEGTNKLEDFDIIRMSRVYKERLTNVRRRRRPITHCVFCRNNAESEEVYTSHTLKDSHQNITCPILRAYTCPICGASGDGAHTIKYCPYKAQQSHMSNTSFT</sequence>
<dbReference type="AlphaFoldDB" id="A0A9Q1H738"/>
<evidence type="ECO:0000256" key="7">
    <source>
        <dbReference type="ARBA" id="ARBA00022884"/>
    </source>
</evidence>
<evidence type="ECO:0000256" key="1">
    <source>
        <dbReference type="ARBA" id="ARBA00004496"/>
    </source>
</evidence>
<feature type="domain" description="Nanos-type" evidence="10">
    <location>
        <begin position="98"/>
        <end position="152"/>
    </location>
</feature>
<evidence type="ECO:0000256" key="4">
    <source>
        <dbReference type="ARBA" id="ARBA00022771"/>
    </source>
</evidence>
<evidence type="ECO:0000256" key="8">
    <source>
        <dbReference type="PROSITE-ProRule" id="PRU00855"/>
    </source>
</evidence>
<dbReference type="Pfam" id="PF05741">
    <property type="entry name" value="zf-nanos"/>
    <property type="match status" value="1"/>
</dbReference>
<comment type="similarity">
    <text evidence="8">Belongs to the nanos family.</text>
</comment>
<keyword evidence="12" id="KW-1185">Reference proteome</keyword>
<evidence type="ECO:0000256" key="9">
    <source>
        <dbReference type="SAM" id="MobiDB-lite"/>
    </source>
</evidence>
<keyword evidence="6 8" id="KW-0810">Translation regulation</keyword>
<keyword evidence="4 8" id="KW-0863">Zinc-finger</keyword>
<dbReference type="GO" id="GO:0005737">
    <property type="term" value="C:cytoplasm"/>
    <property type="evidence" value="ECO:0007669"/>
    <property type="project" value="UniProtKB-SubCell"/>
</dbReference>
<feature type="compositionally biased region" description="Polar residues" evidence="9">
    <location>
        <begin position="55"/>
        <end position="65"/>
    </location>
</feature>
<dbReference type="InterPro" id="IPR038129">
    <property type="entry name" value="Nanos_sf"/>
</dbReference>
<dbReference type="PANTHER" id="PTHR12887">
    <property type="entry name" value="NANOS PROTEIN"/>
    <property type="match status" value="1"/>
</dbReference>
<protein>
    <submittedName>
        <fullName evidence="11">Nanos-like 1</fullName>
    </submittedName>
</protein>
<evidence type="ECO:0000256" key="3">
    <source>
        <dbReference type="ARBA" id="ARBA00022723"/>
    </source>
</evidence>
<keyword evidence="2" id="KW-0963">Cytoplasm</keyword>
<reference evidence="11" key="1">
    <citation type="submission" date="2021-10" db="EMBL/GenBank/DDBJ databases">
        <title>Tropical sea cucumber genome reveals ecological adaptation and Cuvierian tubules defense mechanism.</title>
        <authorList>
            <person name="Chen T."/>
        </authorList>
    </citation>
    <scope>NUCLEOTIDE SEQUENCE</scope>
    <source>
        <strain evidence="11">Nanhai2018</strain>
        <tissue evidence="11">Muscle</tissue>
    </source>
</reference>
<evidence type="ECO:0000313" key="12">
    <source>
        <dbReference type="Proteomes" id="UP001152320"/>
    </source>
</evidence>
<proteinExistence type="inferred from homology"/>